<accession>A0A183PP47</accession>
<proteinExistence type="predicted"/>
<dbReference type="Gene3D" id="3.80.10.10">
    <property type="entry name" value="Ribonuclease Inhibitor"/>
    <property type="match status" value="1"/>
</dbReference>
<dbReference type="SUPFAM" id="SSF52058">
    <property type="entry name" value="L domain-like"/>
    <property type="match status" value="1"/>
</dbReference>
<evidence type="ECO:0000313" key="2">
    <source>
        <dbReference type="Proteomes" id="UP000269396"/>
    </source>
</evidence>
<dbReference type="Proteomes" id="UP000269396">
    <property type="component" value="Unassembled WGS sequence"/>
</dbReference>
<organism evidence="1 2">
    <name type="scientific">Schistosoma mattheei</name>
    <dbReference type="NCBI Taxonomy" id="31246"/>
    <lineage>
        <taxon>Eukaryota</taxon>
        <taxon>Metazoa</taxon>
        <taxon>Spiralia</taxon>
        <taxon>Lophotrochozoa</taxon>
        <taxon>Platyhelminthes</taxon>
        <taxon>Trematoda</taxon>
        <taxon>Digenea</taxon>
        <taxon>Strigeidida</taxon>
        <taxon>Schistosomatoidea</taxon>
        <taxon>Schistosomatidae</taxon>
        <taxon>Schistosoma</taxon>
    </lineage>
</organism>
<dbReference type="AlphaFoldDB" id="A0A183PP47"/>
<reference evidence="1 2" key="1">
    <citation type="submission" date="2018-11" db="EMBL/GenBank/DDBJ databases">
        <authorList>
            <consortium name="Pathogen Informatics"/>
        </authorList>
    </citation>
    <scope>NUCLEOTIDE SEQUENCE [LARGE SCALE GENOMIC DNA]</scope>
    <source>
        <strain>Denwood</strain>
        <strain evidence="2">Zambia</strain>
    </source>
</reference>
<dbReference type="PROSITE" id="PS51450">
    <property type="entry name" value="LRR"/>
    <property type="match status" value="2"/>
</dbReference>
<dbReference type="EMBL" id="UZAL01036772">
    <property type="protein sequence ID" value="VDP70477.1"/>
    <property type="molecule type" value="Genomic_DNA"/>
</dbReference>
<dbReference type="InterPro" id="IPR032675">
    <property type="entry name" value="LRR_dom_sf"/>
</dbReference>
<keyword evidence="2" id="KW-1185">Reference proteome</keyword>
<name>A0A183PP47_9TREM</name>
<dbReference type="InterPro" id="IPR001611">
    <property type="entry name" value="Leu-rich_rpt"/>
</dbReference>
<evidence type="ECO:0000313" key="1">
    <source>
        <dbReference type="EMBL" id="VDP70477.1"/>
    </source>
</evidence>
<sequence length="267" mass="29922">MTSCAAQTLHENAKSDVNSIPEISLSGSENCDSNFSRLNKSLQIEQSEESTQTTNLMEYIHKQIIHLTSCNTNLKTQSSIVTNELSCQFLIINECGLKSNDLKGITQLNNLEFLDASRNNLNGMNLNEMNLSKLTILKLAHNKITKLSDIIGYFPNLLMLDISSNYITNLDIPKLVISFPKLYQLMATSNLITNIQIKPSNTKWTNENLNLLDLSDNELTVIDEDLTSLLNITRLQLSSNTLNKVNPFNLNALLKSLCSLNMILIIK</sequence>
<gene>
    <name evidence="1" type="ORF">SMTD_LOCUS16133</name>
</gene>
<protein>
    <submittedName>
        <fullName evidence="1">Uncharacterized protein</fullName>
    </submittedName>
</protein>
<dbReference type="STRING" id="31246.A0A183PP47"/>